<sequence length="117" mass="13031">MVKLIQSGSSLGGARPKASVLDKKGDLWITKFLSLNDDIDMGGWEMVAHVLALQCGIQMAPSMIKKFSSKNHTFLTKRFDRVGQDKRIHFASVMTLLGMQDGDNYQRSIIFPGTNKN</sequence>
<name>W7YB44_9BACT</name>
<evidence type="ECO:0000256" key="1">
    <source>
        <dbReference type="ARBA" id="ARBA00010164"/>
    </source>
</evidence>
<dbReference type="GO" id="GO:0005829">
    <property type="term" value="C:cytosol"/>
    <property type="evidence" value="ECO:0007669"/>
    <property type="project" value="TreeGrafter"/>
</dbReference>
<dbReference type="Proteomes" id="UP000019402">
    <property type="component" value="Unassembled WGS sequence"/>
</dbReference>
<evidence type="ECO:0000256" key="3">
    <source>
        <dbReference type="ARBA" id="ARBA00022777"/>
    </source>
</evidence>
<comment type="caution">
    <text evidence="5">The sequence shown here is derived from an EMBL/GenBank/DDBJ whole genome shotgun (WGS) entry which is preliminary data.</text>
</comment>
<feature type="domain" description="HipA-like C-terminal" evidence="4">
    <location>
        <begin position="9"/>
        <end position="107"/>
    </location>
</feature>
<dbReference type="PANTHER" id="PTHR37419">
    <property type="entry name" value="SERINE/THREONINE-PROTEIN KINASE TOXIN HIPA"/>
    <property type="match status" value="1"/>
</dbReference>
<gene>
    <name evidence="5" type="ORF">JCM21142_104380</name>
</gene>
<dbReference type="OrthoDB" id="9805913at2"/>
<dbReference type="eggNOG" id="COG3550">
    <property type="taxonomic scope" value="Bacteria"/>
</dbReference>
<evidence type="ECO:0000259" key="4">
    <source>
        <dbReference type="Pfam" id="PF07804"/>
    </source>
</evidence>
<comment type="similarity">
    <text evidence="1">Belongs to the HipA Ser/Thr kinase family.</text>
</comment>
<keyword evidence="6" id="KW-1185">Reference proteome</keyword>
<proteinExistence type="inferred from homology"/>
<dbReference type="AlphaFoldDB" id="W7YB44"/>
<evidence type="ECO:0000313" key="5">
    <source>
        <dbReference type="EMBL" id="GAF05637.1"/>
    </source>
</evidence>
<dbReference type="InterPro" id="IPR052028">
    <property type="entry name" value="HipA_Ser/Thr_kinase"/>
</dbReference>
<evidence type="ECO:0000256" key="2">
    <source>
        <dbReference type="ARBA" id="ARBA00022679"/>
    </source>
</evidence>
<evidence type="ECO:0000313" key="6">
    <source>
        <dbReference type="Proteomes" id="UP000019402"/>
    </source>
</evidence>
<dbReference type="InterPro" id="IPR012893">
    <property type="entry name" value="HipA-like_C"/>
</dbReference>
<organism evidence="5 6">
    <name type="scientific">Saccharicrinis fermentans DSM 9555 = JCM 21142</name>
    <dbReference type="NCBI Taxonomy" id="869213"/>
    <lineage>
        <taxon>Bacteria</taxon>
        <taxon>Pseudomonadati</taxon>
        <taxon>Bacteroidota</taxon>
        <taxon>Bacteroidia</taxon>
        <taxon>Marinilabiliales</taxon>
        <taxon>Marinilabiliaceae</taxon>
        <taxon>Saccharicrinis</taxon>
    </lineage>
</organism>
<dbReference type="Pfam" id="PF07804">
    <property type="entry name" value="HipA_C"/>
    <property type="match status" value="1"/>
</dbReference>
<dbReference type="RefSeq" id="WP_027471368.1">
    <property type="nucleotide sequence ID" value="NZ_BAMD01000103.1"/>
</dbReference>
<protein>
    <recommendedName>
        <fullName evidence="4">HipA-like C-terminal domain-containing protein</fullName>
    </recommendedName>
</protein>
<keyword evidence="2" id="KW-0808">Transferase</keyword>
<dbReference type="STRING" id="869213.GCA_000517085_01583"/>
<dbReference type="GO" id="GO:0004674">
    <property type="term" value="F:protein serine/threonine kinase activity"/>
    <property type="evidence" value="ECO:0007669"/>
    <property type="project" value="TreeGrafter"/>
</dbReference>
<keyword evidence="3" id="KW-0418">Kinase</keyword>
<reference evidence="5 6" key="1">
    <citation type="journal article" date="2014" name="Genome Announc.">
        <title>Draft Genome Sequence of Cytophaga fermentans JCM 21142T, a Facultative Anaerobe Isolated from Marine Mud.</title>
        <authorList>
            <person name="Starns D."/>
            <person name="Oshima K."/>
            <person name="Suda W."/>
            <person name="Iino T."/>
            <person name="Yuki M."/>
            <person name="Inoue J."/>
            <person name="Kitamura K."/>
            <person name="Iida T."/>
            <person name="Darby A."/>
            <person name="Hattori M."/>
            <person name="Ohkuma M."/>
        </authorList>
    </citation>
    <scope>NUCLEOTIDE SEQUENCE [LARGE SCALE GENOMIC DNA]</scope>
    <source>
        <strain evidence="5 6">JCM 21142</strain>
    </source>
</reference>
<dbReference type="EMBL" id="BAMD01000103">
    <property type="protein sequence ID" value="GAF05637.1"/>
    <property type="molecule type" value="Genomic_DNA"/>
</dbReference>
<accession>W7YB44</accession>
<dbReference type="PANTHER" id="PTHR37419:SF8">
    <property type="entry name" value="TOXIN YJJJ"/>
    <property type="match status" value="1"/>
</dbReference>